<dbReference type="Proteomes" id="UP001066276">
    <property type="component" value="Chromosome 6"/>
</dbReference>
<sequence>MKLRMSKCLASPAVRCAPKGHLIFEAGLPPSANAAGRRYGRIAAASEPAQCPTVLWFVPREKCGHCIHPRAGRSDLLRSAIILLHTRAEASSFSSWPTQPRTEASQRRRHCAAAGNLLYRPRLTASWKATELADLITGSAPSCR</sequence>
<protein>
    <submittedName>
        <fullName evidence="1">Uncharacterized protein</fullName>
    </submittedName>
</protein>
<dbReference type="EMBL" id="JANPWB010000010">
    <property type="protein sequence ID" value="KAJ1145355.1"/>
    <property type="molecule type" value="Genomic_DNA"/>
</dbReference>
<keyword evidence="2" id="KW-1185">Reference proteome</keyword>
<comment type="caution">
    <text evidence="1">The sequence shown here is derived from an EMBL/GenBank/DDBJ whole genome shotgun (WGS) entry which is preliminary data.</text>
</comment>
<evidence type="ECO:0000313" key="2">
    <source>
        <dbReference type="Proteomes" id="UP001066276"/>
    </source>
</evidence>
<proteinExistence type="predicted"/>
<dbReference type="AlphaFoldDB" id="A0AAV7R405"/>
<gene>
    <name evidence="1" type="ORF">NDU88_011644</name>
</gene>
<evidence type="ECO:0000313" key="1">
    <source>
        <dbReference type="EMBL" id="KAJ1145355.1"/>
    </source>
</evidence>
<name>A0AAV7R405_PLEWA</name>
<reference evidence="1" key="1">
    <citation type="journal article" date="2022" name="bioRxiv">
        <title>Sequencing and chromosome-scale assembly of the giantPleurodeles waltlgenome.</title>
        <authorList>
            <person name="Brown T."/>
            <person name="Elewa A."/>
            <person name="Iarovenko S."/>
            <person name="Subramanian E."/>
            <person name="Araus A.J."/>
            <person name="Petzold A."/>
            <person name="Susuki M."/>
            <person name="Suzuki K.-i.T."/>
            <person name="Hayashi T."/>
            <person name="Toyoda A."/>
            <person name="Oliveira C."/>
            <person name="Osipova E."/>
            <person name="Leigh N.D."/>
            <person name="Simon A."/>
            <person name="Yun M.H."/>
        </authorList>
    </citation>
    <scope>NUCLEOTIDE SEQUENCE</scope>
    <source>
        <strain evidence="1">20211129_DDA</strain>
        <tissue evidence="1">Liver</tissue>
    </source>
</reference>
<organism evidence="1 2">
    <name type="scientific">Pleurodeles waltl</name>
    <name type="common">Iberian ribbed newt</name>
    <dbReference type="NCBI Taxonomy" id="8319"/>
    <lineage>
        <taxon>Eukaryota</taxon>
        <taxon>Metazoa</taxon>
        <taxon>Chordata</taxon>
        <taxon>Craniata</taxon>
        <taxon>Vertebrata</taxon>
        <taxon>Euteleostomi</taxon>
        <taxon>Amphibia</taxon>
        <taxon>Batrachia</taxon>
        <taxon>Caudata</taxon>
        <taxon>Salamandroidea</taxon>
        <taxon>Salamandridae</taxon>
        <taxon>Pleurodelinae</taxon>
        <taxon>Pleurodeles</taxon>
    </lineage>
</organism>
<accession>A0AAV7R405</accession>